<evidence type="ECO:0000313" key="2">
    <source>
        <dbReference type="EMBL" id="GEA43824.1"/>
    </source>
</evidence>
<dbReference type="RefSeq" id="WP_005531561.1">
    <property type="nucleotide sequence ID" value="NZ_BJLD01000002.1"/>
</dbReference>
<proteinExistence type="predicted"/>
<name>A0AAQ1TVQ5_CORST</name>
<evidence type="ECO:0008006" key="4">
    <source>
        <dbReference type="Google" id="ProtNLM"/>
    </source>
</evidence>
<feature type="transmembrane region" description="Helical" evidence="1">
    <location>
        <begin position="125"/>
        <end position="146"/>
    </location>
</feature>
<organism evidence="2 3">
    <name type="scientific">Corynebacterium striatum</name>
    <dbReference type="NCBI Taxonomy" id="43770"/>
    <lineage>
        <taxon>Bacteria</taxon>
        <taxon>Bacillati</taxon>
        <taxon>Actinomycetota</taxon>
        <taxon>Actinomycetes</taxon>
        <taxon>Mycobacteriales</taxon>
        <taxon>Corynebacteriaceae</taxon>
        <taxon>Corynebacterium</taxon>
    </lineage>
</organism>
<keyword evidence="1" id="KW-1133">Transmembrane helix</keyword>
<reference evidence="2 3" key="1">
    <citation type="submission" date="2019-06" db="EMBL/GenBank/DDBJ databases">
        <title>Draft genome sequence of Corynebacterium striatum NBRC 15291.</title>
        <authorList>
            <person name="Miura T."/>
            <person name="Furukawa M."/>
            <person name="Shimamura M."/>
            <person name="Ohyama Y."/>
            <person name="Yamazoe A."/>
            <person name="Kawasaki H."/>
        </authorList>
    </citation>
    <scope>NUCLEOTIDE SEQUENCE [LARGE SCALE GENOMIC DNA]</scope>
    <source>
        <strain evidence="2 3">NBRC 15291</strain>
    </source>
</reference>
<evidence type="ECO:0000313" key="3">
    <source>
        <dbReference type="Proteomes" id="UP000315234"/>
    </source>
</evidence>
<keyword evidence="1" id="KW-0812">Transmembrane</keyword>
<gene>
    <name evidence="2" type="ORF">Cst04h_19940</name>
</gene>
<accession>A0AAQ1TVQ5</accession>
<dbReference type="Pfam" id="PF20381">
    <property type="entry name" value="Rv1476"/>
    <property type="match status" value="1"/>
</dbReference>
<evidence type="ECO:0000256" key="1">
    <source>
        <dbReference type="SAM" id="Phobius"/>
    </source>
</evidence>
<dbReference type="Proteomes" id="UP000315234">
    <property type="component" value="Unassembled WGS sequence"/>
</dbReference>
<dbReference type="AlphaFoldDB" id="A0AAQ1TVQ5"/>
<protein>
    <recommendedName>
        <fullName evidence="4">1-deoxy-D-xylulose-5-phosphate synthase</fullName>
    </recommendedName>
</protein>
<comment type="caution">
    <text evidence="2">The sequence shown here is derived from an EMBL/GenBank/DDBJ whole genome shotgun (WGS) entry which is preliminary data.</text>
</comment>
<sequence>MIPEDVDLANLSDQLSQDGVAFSNPRIANDLEIQEEIIKSLHPDHGIAVVDSFSASAADARDIAQDLQSATGLDTVIVQTPTHISAVSDSLTRASIEAAERAIPKGLDQTSVLEQFYSGTDHFTVHWMAIIALALALAGVAGWSAYRAASATRTAIN</sequence>
<dbReference type="InterPro" id="IPR046498">
    <property type="entry name" value="Rv1476-like"/>
</dbReference>
<dbReference type="EMBL" id="BJLD01000002">
    <property type="protein sequence ID" value="GEA43824.1"/>
    <property type="molecule type" value="Genomic_DNA"/>
</dbReference>
<keyword evidence="1" id="KW-0472">Membrane</keyword>